<feature type="domain" description="RNA polymerase sigma factor 70 region 4 type 2" evidence="7">
    <location>
        <begin position="150"/>
        <end position="198"/>
    </location>
</feature>
<dbReference type="SUPFAM" id="SSF88659">
    <property type="entry name" value="Sigma3 and sigma4 domains of RNA polymerase sigma factors"/>
    <property type="match status" value="1"/>
</dbReference>
<dbReference type="PANTHER" id="PTHR43133">
    <property type="entry name" value="RNA POLYMERASE ECF-TYPE SIGMA FACTO"/>
    <property type="match status" value="1"/>
</dbReference>
<comment type="similarity">
    <text evidence="1">Belongs to the sigma-70 factor family. ECF subfamily.</text>
</comment>
<dbReference type="InterPro" id="IPR036388">
    <property type="entry name" value="WH-like_DNA-bd_sf"/>
</dbReference>
<protein>
    <submittedName>
        <fullName evidence="8">RNA polymerase sigma factor</fullName>
    </submittedName>
</protein>
<comment type="caution">
    <text evidence="8">The sequence shown here is derived from an EMBL/GenBank/DDBJ whole genome shotgun (WGS) entry which is preliminary data.</text>
</comment>
<proteinExistence type="inferred from homology"/>
<keyword evidence="4" id="KW-0238">DNA-binding</keyword>
<accession>A0ABW7WTT2</accession>
<dbReference type="InterPro" id="IPR013325">
    <property type="entry name" value="RNA_pol_sigma_r2"/>
</dbReference>
<sequence length="295" mass="32071">MSSADTPAVDHGQDAAADVRRAEAALVARAVDGDRDAIAEIVRMLQDPLYRLALRMAGRPAEAEDATQEILIRAVTRLATFRGEAKLLTWAYRIGVNYLINLRTRSPQEQRELSLEEFGAGLTDGLAAEDYRGPRAALLSSEVRLNCSQGMLQCLSREERVAFVLGQVFELGSAEAAWILDIAPAAYRKRLERAKKRLGAFLGSACGVADPRAACRCSRRVEKAVALGRIDPAAPQYATHPVSPGGRTVLEAEEQMIRLHDVAAVLRGHPDYAAPSERMDAIATLLRSGQFPLLA</sequence>
<name>A0ABW7WTT2_9NOCA</name>
<dbReference type="RefSeq" id="WP_397090712.1">
    <property type="nucleotide sequence ID" value="NZ_JBIRYO010000001.1"/>
</dbReference>
<dbReference type="EMBL" id="JBIRYO010000001">
    <property type="protein sequence ID" value="MFI2472242.1"/>
    <property type="molecule type" value="Genomic_DNA"/>
</dbReference>
<organism evidence="8 9">
    <name type="scientific">Nocardia xishanensis</name>
    <dbReference type="NCBI Taxonomy" id="238964"/>
    <lineage>
        <taxon>Bacteria</taxon>
        <taxon>Bacillati</taxon>
        <taxon>Actinomycetota</taxon>
        <taxon>Actinomycetes</taxon>
        <taxon>Mycobacteriales</taxon>
        <taxon>Nocardiaceae</taxon>
        <taxon>Nocardia</taxon>
    </lineage>
</organism>
<evidence type="ECO:0000256" key="1">
    <source>
        <dbReference type="ARBA" id="ARBA00010641"/>
    </source>
</evidence>
<dbReference type="InterPro" id="IPR013324">
    <property type="entry name" value="RNA_pol_sigma_r3/r4-like"/>
</dbReference>
<dbReference type="PANTHER" id="PTHR43133:SF8">
    <property type="entry name" value="RNA POLYMERASE SIGMA FACTOR HI_1459-RELATED"/>
    <property type="match status" value="1"/>
</dbReference>
<evidence type="ECO:0000256" key="5">
    <source>
        <dbReference type="ARBA" id="ARBA00023163"/>
    </source>
</evidence>
<gene>
    <name evidence="8" type="ORF">ACH49W_02600</name>
</gene>
<dbReference type="InterPro" id="IPR007627">
    <property type="entry name" value="RNA_pol_sigma70_r2"/>
</dbReference>
<evidence type="ECO:0000313" key="8">
    <source>
        <dbReference type="EMBL" id="MFI2472242.1"/>
    </source>
</evidence>
<keyword evidence="3" id="KW-0731">Sigma factor</keyword>
<evidence type="ECO:0000259" key="7">
    <source>
        <dbReference type="Pfam" id="PF08281"/>
    </source>
</evidence>
<evidence type="ECO:0000256" key="4">
    <source>
        <dbReference type="ARBA" id="ARBA00023125"/>
    </source>
</evidence>
<dbReference type="Pfam" id="PF04542">
    <property type="entry name" value="Sigma70_r2"/>
    <property type="match status" value="1"/>
</dbReference>
<dbReference type="InterPro" id="IPR013249">
    <property type="entry name" value="RNA_pol_sigma70_r4_t2"/>
</dbReference>
<dbReference type="NCBIfam" id="TIGR02937">
    <property type="entry name" value="sigma70-ECF"/>
    <property type="match status" value="1"/>
</dbReference>
<keyword evidence="5" id="KW-0804">Transcription</keyword>
<dbReference type="Gene3D" id="1.10.1740.10">
    <property type="match status" value="1"/>
</dbReference>
<evidence type="ECO:0000259" key="6">
    <source>
        <dbReference type="Pfam" id="PF04542"/>
    </source>
</evidence>
<feature type="domain" description="RNA polymerase sigma-70 region 2" evidence="6">
    <location>
        <begin position="42"/>
        <end position="104"/>
    </location>
</feature>
<dbReference type="Gene3D" id="1.10.10.10">
    <property type="entry name" value="Winged helix-like DNA-binding domain superfamily/Winged helix DNA-binding domain"/>
    <property type="match status" value="1"/>
</dbReference>
<evidence type="ECO:0000313" key="9">
    <source>
        <dbReference type="Proteomes" id="UP001611415"/>
    </source>
</evidence>
<dbReference type="InterPro" id="IPR039425">
    <property type="entry name" value="RNA_pol_sigma-70-like"/>
</dbReference>
<evidence type="ECO:0000256" key="3">
    <source>
        <dbReference type="ARBA" id="ARBA00023082"/>
    </source>
</evidence>
<dbReference type="InterPro" id="IPR014284">
    <property type="entry name" value="RNA_pol_sigma-70_dom"/>
</dbReference>
<evidence type="ECO:0000256" key="2">
    <source>
        <dbReference type="ARBA" id="ARBA00023015"/>
    </source>
</evidence>
<dbReference type="Proteomes" id="UP001611415">
    <property type="component" value="Unassembled WGS sequence"/>
</dbReference>
<reference evidence="8 9" key="1">
    <citation type="submission" date="2024-10" db="EMBL/GenBank/DDBJ databases">
        <title>The Natural Products Discovery Center: Release of the First 8490 Sequenced Strains for Exploring Actinobacteria Biosynthetic Diversity.</title>
        <authorList>
            <person name="Kalkreuter E."/>
            <person name="Kautsar S.A."/>
            <person name="Yang D."/>
            <person name="Bader C.D."/>
            <person name="Teijaro C.N."/>
            <person name="Fluegel L."/>
            <person name="Davis C.M."/>
            <person name="Simpson J.R."/>
            <person name="Lauterbach L."/>
            <person name="Steele A.D."/>
            <person name="Gui C."/>
            <person name="Meng S."/>
            <person name="Li G."/>
            <person name="Viehrig K."/>
            <person name="Ye F."/>
            <person name="Su P."/>
            <person name="Kiefer A.F."/>
            <person name="Nichols A."/>
            <person name="Cepeda A.J."/>
            <person name="Yan W."/>
            <person name="Fan B."/>
            <person name="Jiang Y."/>
            <person name="Adhikari A."/>
            <person name="Zheng C.-J."/>
            <person name="Schuster L."/>
            <person name="Cowan T.M."/>
            <person name="Smanski M.J."/>
            <person name="Chevrette M.G."/>
            <person name="De Carvalho L.P.S."/>
            <person name="Shen B."/>
        </authorList>
    </citation>
    <scope>NUCLEOTIDE SEQUENCE [LARGE SCALE GENOMIC DNA]</scope>
    <source>
        <strain evidence="8 9">NPDC019275</strain>
    </source>
</reference>
<keyword evidence="2" id="KW-0805">Transcription regulation</keyword>
<dbReference type="Pfam" id="PF08281">
    <property type="entry name" value="Sigma70_r4_2"/>
    <property type="match status" value="1"/>
</dbReference>
<dbReference type="SUPFAM" id="SSF88946">
    <property type="entry name" value="Sigma2 domain of RNA polymerase sigma factors"/>
    <property type="match status" value="1"/>
</dbReference>
<keyword evidence="9" id="KW-1185">Reference proteome</keyword>